<feature type="domain" description="SWIM-type" evidence="2">
    <location>
        <begin position="53"/>
        <end position="91"/>
    </location>
</feature>
<name>A0ABW9P7N3_9LACO</name>
<sequence>MKYNMESQHMDWENKFDETILDRGYDYFQRGLVSNIKKSGNIIKADVSGSSIYRVSMKIKDGQPISASCDCPYASGNRLCKHMAAVYFAVNDEKVATESESDNQNVENIVEEVSDKDIREFVIETLKLDSTLFNLFKIRYSKMSKDEFASLKSNINNIFNAYKDRYGYIDYYNAGGFENDLEIFINETVQSLVDSGQLEIAYKLINYIAVKISKLNIDDSDGEIIELMECCDDIWTQIISLTADMKLKRKMFKWFQTKIDKLEPFDDTIDNILFSEFNEQEFLEKKLTWTKQRFVELKDNHDSYTDEYRAKSMALHYVDMLKKLNYPTDMIRDFLFENSDDWDIRRSYVTYCIEHEDYSEAIRSLIEGKRLFSDLSGIVNQFSIQLKDLYKKIGYDEDYRNELWELLTKTSSPDIKLYRELKSVFTDKKWPSVREKLLADMPKGSDLQEIYLEDKLLDKLLESVLSERGLYGVQRYGSTLRPLYSAKLLQKYVQVASDMATDSGTRQHYRKIVKVLKEMLNYPGGNAAAEKLIEKWREEYKMRPAMMDELNKF</sequence>
<accession>A0ABW9P7N3</accession>
<dbReference type="EMBL" id="VDFN01000005">
    <property type="protein sequence ID" value="MQS45221.1"/>
    <property type="molecule type" value="Genomic_DNA"/>
</dbReference>
<protein>
    <recommendedName>
        <fullName evidence="2">SWIM-type domain-containing protein</fullName>
    </recommendedName>
</protein>
<dbReference type="PROSITE" id="PS50966">
    <property type="entry name" value="ZF_SWIM"/>
    <property type="match status" value="1"/>
</dbReference>
<keyword evidence="4" id="KW-1185">Reference proteome</keyword>
<keyword evidence="1" id="KW-0862">Zinc</keyword>
<evidence type="ECO:0000313" key="3">
    <source>
        <dbReference type="EMBL" id="MQS45221.1"/>
    </source>
</evidence>
<dbReference type="Pfam" id="PF04434">
    <property type="entry name" value="SWIM"/>
    <property type="match status" value="1"/>
</dbReference>
<comment type="caution">
    <text evidence="3">The sequence shown here is derived from an EMBL/GenBank/DDBJ whole genome shotgun (WGS) entry which is preliminary data.</text>
</comment>
<organism evidence="3 4">
    <name type="scientific">Companilactobacillus mishanensis</name>
    <dbReference type="NCBI Taxonomy" id="2486008"/>
    <lineage>
        <taxon>Bacteria</taxon>
        <taxon>Bacillati</taxon>
        <taxon>Bacillota</taxon>
        <taxon>Bacilli</taxon>
        <taxon>Lactobacillales</taxon>
        <taxon>Lactobacillaceae</taxon>
        <taxon>Companilactobacillus</taxon>
    </lineage>
</organism>
<dbReference type="Proteomes" id="UP000436655">
    <property type="component" value="Unassembled WGS sequence"/>
</dbReference>
<proteinExistence type="predicted"/>
<keyword evidence="1" id="KW-0479">Metal-binding</keyword>
<evidence type="ECO:0000259" key="2">
    <source>
        <dbReference type="PROSITE" id="PS50966"/>
    </source>
</evidence>
<evidence type="ECO:0000256" key="1">
    <source>
        <dbReference type="PROSITE-ProRule" id="PRU00325"/>
    </source>
</evidence>
<keyword evidence="1" id="KW-0863">Zinc-finger</keyword>
<reference evidence="3 4" key="1">
    <citation type="journal article" date="2019" name="Syst. Appl. Microbiol.">
        <title>Polyphasic characterization of two novel Lactobacillus spp. isolated from blown salami packages: Description of Lactobacillus halodurans sp. nov. and Lactobacillus salsicarnum sp. nov.</title>
        <authorList>
            <person name="Schuster J.A."/>
            <person name="Klingl A."/>
            <person name="Vogel R.F."/>
            <person name="Ehrmann M.A."/>
        </authorList>
    </citation>
    <scope>NUCLEOTIDE SEQUENCE [LARGE SCALE GENOMIC DNA]</scope>
    <source>
        <strain evidence="3 4">TMW 1.2098</strain>
    </source>
</reference>
<evidence type="ECO:0000313" key="4">
    <source>
        <dbReference type="Proteomes" id="UP000436655"/>
    </source>
</evidence>
<dbReference type="InterPro" id="IPR007527">
    <property type="entry name" value="Znf_SWIM"/>
</dbReference>
<gene>
    <name evidence="3" type="ORF">FHL03_06975</name>
</gene>